<evidence type="ECO:0000313" key="2">
    <source>
        <dbReference type="EMBL" id="QJA82481.1"/>
    </source>
</evidence>
<proteinExistence type="predicted"/>
<evidence type="ECO:0000313" key="1">
    <source>
        <dbReference type="EMBL" id="QJA64175.1"/>
    </source>
</evidence>
<reference evidence="2" key="1">
    <citation type="submission" date="2020-03" db="EMBL/GenBank/DDBJ databases">
        <title>The deep terrestrial virosphere.</title>
        <authorList>
            <person name="Holmfeldt K."/>
            <person name="Nilsson E."/>
            <person name="Simone D."/>
            <person name="Lopez-Fernandez M."/>
            <person name="Wu X."/>
            <person name="de Brujin I."/>
            <person name="Lundin D."/>
            <person name="Andersson A."/>
            <person name="Bertilsson S."/>
            <person name="Dopson M."/>
        </authorList>
    </citation>
    <scope>NUCLEOTIDE SEQUENCE</scope>
    <source>
        <strain evidence="2">MM415A00402</strain>
        <strain evidence="1">MM415B00534</strain>
    </source>
</reference>
<protein>
    <submittedName>
        <fullName evidence="2">Uncharacterized protein</fullName>
    </submittedName>
</protein>
<accession>A0A6M3KLH7</accession>
<sequence length="59" mass="6892">MTDPALEQLKAIFGPDLVARWEENGRRYLEAVWTEEDDERLLDAFDDACLAKVLRENPR</sequence>
<name>A0A6M3KLH7_9ZZZZ</name>
<gene>
    <name evidence="2" type="ORF">MM415A00402_0034</name>
    <name evidence="1" type="ORF">MM415B00534_0034</name>
</gene>
<dbReference type="AlphaFoldDB" id="A0A6M3KLH7"/>
<dbReference type="EMBL" id="MT141514">
    <property type="protein sequence ID" value="QJA64175.1"/>
    <property type="molecule type" value="Genomic_DNA"/>
</dbReference>
<organism evidence="2">
    <name type="scientific">viral metagenome</name>
    <dbReference type="NCBI Taxonomy" id="1070528"/>
    <lineage>
        <taxon>unclassified sequences</taxon>
        <taxon>metagenomes</taxon>
        <taxon>organismal metagenomes</taxon>
    </lineage>
</organism>
<dbReference type="EMBL" id="MT142488">
    <property type="protein sequence ID" value="QJA82481.1"/>
    <property type="molecule type" value="Genomic_DNA"/>
</dbReference>